<keyword evidence="2" id="KW-0479">Metal-binding</keyword>
<accession>W4FA56</accession>
<evidence type="ECO:0000256" key="1">
    <source>
        <dbReference type="ARBA" id="ARBA00001968"/>
    </source>
</evidence>
<dbReference type="InterPro" id="IPR027806">
    <property type="entry name" value="HARBI1_dom"/>
</dbReference>
<name>W4FA56_APHAT</name>
<proteinExistence type="predicted"/>
<protein>
    <recommendedName>
        <fullName evidence="3">DDE Tnp4 domain-containing protein</fullName>
    </recommendedName>
</protein>
<comment type="cofactor">
    <cofactor evidence="1">
        <name>a divalent metal cation</name>
        <dbReference type="ChEBI" id="CHEBI:60240"/>
    </cofactor>
</comment>
<dbReference type="AlphaFoldDB" id="W4FA56"/>
<dbReference type="GeneID" id="20820705"/>
<evidence type="ECO:0000256" key="2">
    <source>
        <dbReference type="ARBA" id="ARBA00022723"/>
    </source>
</evidence>
<sequence length="359" mass="41035">MVLNVTAMIGRLQDRAVSDEVFLQECLNQYGHATERLNDTCDSSSPIIDHVLQESGDEGFRVITNFTAAEFQVLWDIIQVQLTARWTGGRGSKCKTSPKDALFMTLTVLKHYQAWEKHAIDFGFKAPTFQKMVLRVIDVVEPVFSRHFVRTPTMSELRVKNKLFDNYPYAMYATDVKFQPMERPGGRHGEAKVYFSGKHKIYGLKIEASVSPEGLMVDMSNYELGSVADLTILNSRLAVHRQALKKSDEELNIEDHDEQAGTHGSMWAFLVDKGYYDVMTDLRGVHPKKNPPRGLLERDDVERNRQVSADRVLVENVFGRVCLYPTKTLTKPCWRGMNRWLIRMRRDELKCSASRVPVG</sequence>
<evidence type="ECO:0000313" key="4">
    <source>
        <dbReference type="EMBL" id="ETV64385.1"/>
    </source>
</evidence>
<dbReference type="GO" id="GO:0046872">
    <property type="term" value="F:metal ion binding"/>
    <property type="evidence" value="ECO:0007669"/>
    <property type="project" value="UniProtKB-KW"/>
</dbReference>
<feature type="domain" description="DDE Tnp4" evidence="3">
    <location>
        <begin position="180"/>
        <end position="321"/>
    </location>
</feature>
<dbReference type="VEuPathDB" id="FungiDB:H257_18709"/>
<organism evidence="4">
    <name type="scientific">Aphanomyces astaci</name>
    <name type="common">Crayfish plague agent</name>
    <dbReference type="NCBI Taxonomy" id="112090"/>
    <lineage>
        <taxon>Eukaryota</taxon>
        <taxon>Sar</taxon>
        <taxon>Stramenopiles</taxon>
        <taxon>Oomycota</taxon>
        <taxon>Saprolegniomycetes</taxon>
        <taxon>Saprolegniales</taxon>
        <taxon>Verrucalvaceae</taxon>
        <taxon>Aphanomyces</taxon>
    </lineage>
</organism>
<dbReference type="RefSeq" id="XP_009846128.1">
    <property type="nucleotide sequence ID" value="XM_009847826.1"/>
</dbReference>
<dbReference type="EMBL" id="KI913317">
    <property type="protein sequence ID" value="ETV64385.1"/>
    <property type="molecule type" value="Genomic_DNA"/>
</dbReference>
<reference evidence="4" key="1">
    <citation type="submission" date="2013-12" db="EMBL/GenBank/DDBJ databases">
        <title>The Genome Sequence of Aphanomyces astaci APO3.</title>
        <authorList>
            <consortium name="The Broad Institute Genomics Platform"/>
            <person name="Russ C."/>
            <person name="Tyler B."/>
            <person name="van West P."/>
            <person name="Dieguez-Uribeondo J."/>
            <person name="Young S.K."/>
            <person name="Zeng Q."/>
            <person name="Gargeya S."/>
            <person name="Fitzgerald M."/>
            <person name="Abouelleil A."/>
            <person name="Alvarado L."/>
            <person name="Chapman S.B."/>
            <person name="Gainer-Dewar J."/>
            <person name="Goldberg J."/>
            <person name="Griggs A."/>
            <person name="Gujja S."/>
            <person name="Hansen M."/>
            <person name="Howarth C."/>
            <person name="Imamovic A."/>
            <person name="Ireland A."/>
            <person name="Larimer J."/>
            <person name="McCowan C."/>
            <person name="Murphy C."/>
            <person name="Pearson M."/>
            <person name="Poon T.W."/>
            <person name="Priest M."/>
            <person name="Roberts A."/>
            <person name="Saif S."/>
            <person name="Shea T."/>
            <person name="Sykes S."/>
            <person name="Wortman J."/>
            <person name="Nusbaum C."/>
            <person name="Birren B."/>
        </authorList>
    </citation>
    <scope>NUCLEOTIDE SEQUENCE [LARGE SCALE GENOMIC DNA]</scope>
    <source>
        <strain evidence="4">APO3</strain>
    </source>
</reference>
<gene>
    <name evidence="4" type="ORF">H257_18709</name>
</gene>
<dbReference type="OrthoDB" id="166451at2759"/>
<dbReference type="Pfam" id="PF13359">
    <property type="entry name" value="DDE_Tnp_4"/>
    <property type="match status" value="1"/>
</dbReference>
<evidence type="ECO:0000259" key="3">
    <source>
        <dbReference type="Pfam" id="PF13359"/>
    </source>
</evidence>